<dbReference type="AlphaFoldDB" id="A0A9P6H3Y2"/>
<dbReference type="SMART" id="SM00441">
    <property type="entry name" value="FF"/>
    <property type="match status" value="4"/>
</dbReference>
<feature type="domain" description="FF" evidence="9">
    <location>
        <begin position="371"/>
        <end position="432"/>
    </location>
</feature>
<sequence length="768" mass="89729">MNWTEHRNPEGRTYWYNPTTKESVWEKPEELKTPFERALAQTSWREYFSGGKKYFHNVETKVSKWEMPEELLLLLENVERDGAGATIPQSGQPLAIAEGPGAAGQPQTALAITSPLQSTPGDLSTALIIPGSLPISSLPARPNLPDDPVIPHNGFATVEEGEKAFFHLLRKAGIDANWTWDQTMRAIITDPLYKALNTLAEKKAAWQKYTDGLKAKEQEEREARLAKLRPSIRNLLKGNPNVNHYTTFPTADKLFAQHPIWQQAKIESERRLIFEEHVSELKQREMQESRASRSRSIGKLVNLFKELQVDVLTKWRTAHSMVLESEVWKADPEIQKLPTLDILLAFEDYSRVREREFEEQTRRAQVEKNRKERKAREGFKALLQELADQGHIKAGAKWKAVYPLFKDDERYINILGNPGSGPLELFWDVVDTMDQKLEGKIEIVEGAIRRYNEKHKSGDGMEVDGGAVAFKVVTETTTKEFLEVVKADTDEQVKGLTDKELSNVFRALHEKVLKQTADEKRRAERKLRHLQDDLRYALKKLPEPLDINLSYEEAVPLFENLNEYKALEDEEARRAAFSKFVKRQKERLREKEASEDGGSTTSRKRKEPAKEKEDKDRDSKDRGDRERERDRDRSRDHREKERERDRDRDRDRERERDRDYDSRGGKYHRRDDHEDGHRSSRDHRDRDYGHRSSKHYKDHDRDDRRRYSKHWDEDRRDESGSKRDRPATEERDERSEKRARFKHTHVPDGEPPKDDAPEREDTPEEGEI</sequence>
<comment type="caution">
    <text evidence="10">The sequence shown here is derived from an EMBL/GenBank/DDBJ whole genome shotgun (WGS) entry which is preliminary data.</text>
</comment>
<organism evidence="10 11">
    <name type="scientific">Thelephora terrestris</name>
    <dbReference type="NCBI Taxonomy" id="56493"/>
    <lineage>
        <taxon>Eukaryota</taxon>
        <taxon>Fungi</taxon>
        <taxon>Dikarya</taxon>
        <taxon>Basidiomycota</taxon>
        <taxon>Agaricomycotina</taxon>
        <taxon>Agaricomycetes</taxon>
        <taxon>Thelephorales</taxon>
        <taxon>Thelephoraceae</taxon>
        <taxon>Thelephora</taxon>
    </lineage>
</organism>
<evidence type="ECO:0000313" key="11">
    <source>
        <dbReference type="Proteomes" id="UP000736335"/>
    </source>
</evidence>
<dbReference type="GO" id="GO:0045292">
    <property type="term" value="P:mRNA cis splicing, via spliceosome"/>
    <property type="evidence" value="ECO:0007669"/>
    <property type="project" value="InterPro"/>
</dbReference>
<dbReference type="InterPro" id="IPR001202">
    <property type="entry name" value="WW_dom"/>
</dbReference>
<protein>
    <recommendedName>
        <fullName evidence="12">WW domain-containing protein</fullName>
    </recommendedName>
</protein>
<dbReference type="PROSITE" id="PS50020">
    <property type="entry name" value="WW_DOMAIN_2"/>
    <property type="match status" value="2"/>
</dbReference>
<feature type="region of interest" description="Disordered" evidence="7">
    <location>
        <begin position="583"/>
        <end position="768"/>
    </location>
</feature>
<dbReference type="EMBL" id="WIUZ02000023">
    <property type="protein sequence ID" value="KAF9778409.1"/>
    <property type="molecule type" value="Genomic_DNA"/>
</dbReference>
<dbReference type="SUPFAM" id="SSF81698">
    <property type="entry name" value="FF domain"/>
    <property type="match status" value="5"/>
</dbReference>
<dbReference type="InterPro" id="IPR039726">
    <property type="entry name" value="Prp40-like"/>
</dbReference>
<dbReference type="SMART" id="SM00456">
    <property type="entry name" value="WW"/>
    <property type="match status" value="2"/>
</dbReference>
<evidence type="ECO:0000256" key="1">
    <source>
        <dbReference type="ARBA" id="ARBA00004123"/>
    </source>
</evidence>
<dbReference type="InterPro" id="IPR036517">
    <property type="entry name" value="FF_domain_sf"/>
</dbReference>
<gene>
    <name evidence="10" type="ORF">BJ322DRAFT_1092988</name>
</gene>
<dbReference type="PANTHER" id="PTHR11864">
    <property type="entry name" value="PRE-MRNA-PROCESSING PROTEIN PRP40"/>
    <property type="match status" value="1"/>
</dbReference>
<feature type="coiled-coil region" evidence="6">
    <location>
        <begin position="506"/>
        <end position="540"/>
    </location>
</feature>
<dbReference type="Gene3D" id="1.10.10.440">
    <property type="entry name" value="FF domain"/>
    <property type="match status" value="4"/>
</dbReference>
<accession>A0A9P6H3Y2</accession>
<dbReference type="GO" id="GO:0071004">
    <property type="term" value="C:U2-type prespliceosome"/>
    <property type="evidence" value="ECO:0007669"/>
    <property type="project" value="TreeGrafter"/>
</dbReference>
<dbReference type="Proteomes" id="UP000736335">
    <property type="component" value="Unassembled WGS sequence"/>
</dbReference>
<dbReference type="InterPro" id="IPR036020">
    <property type="entry name" value="WW_dom_sf"/>
</dbReference>
<dbReference type="GO" id="GO:0003723">
    <property type="term" value="F:RNA binding"/>
    <property type="evidence" value="ECO:0007669"/>
    <property type="project" value="TreeGrafter"/>
</dbReference>
<name>A0A9P6H3Y2_9AGAM</name>
<evidence type="ECO:0008006" key="12">
    <source>
        <dbReference type="Google" id="ProtNLM"/>
    </source>
</evidence>
<dbReference type="Gene3D" id="2.20.70.10">
    <property type="match status" value="2"/>
</dbReference>
<evidence type="ECO:0000256" key="2">
    <source>
        <dbReference type="ARBA" id="ARBA00022664"/>
    </source>
</evidence>
<feature type="domain" description="WW" evidence="8">
    <location>
        <begin position="38"/>
        <end position="70"/>
    </location>
</feature>
<keyword evidence="11" id="KW-1185">Reference proteome</keyword>
<dbReference type="InterPro" id="IPR002713">
    <property type="entry name" value="FF_domain"/>
</dbReference>
<evidence type="ECO:0000256" key="4">
    <source>
        <dbReference type="ARBA" id="ARBA00023187"/>
    </source>
</evidence>
<dbReference type="GO" id="GO:0005685">
    <property type="term" value="C:U1 snRNP"/>
    <property type="evidence" value="ECO:0007669"/>
    <property type="project" value="TreeGrafter"/>
</dbReference>
<keyword evidence="4" id="KW-0508">mRNA splicing</keyword>
<keyword evidence="5" id="KW-0539">Nucleus</keyword>
<dbReference type="SUPFAM" id="SSF51045">
    <property type="entry name" value="WW domain"/>
    <property type="match status" value="2"/>
</dbReference>
<keyword evidence="3" id="KW-0677">Repeat</keyword>
<evidence type="ECO:0000256" key="7">
    <source>
        <dbReference type="SAM" id="MobiDB-lite"/>
    </source>
</evidence>
<feature type="compositionally biased region" description="Basic and acidic residues" evidence="7">
    <location>
        <begin position="608"/>
        <end position="738"/>
    </location>
</feature>
<feature type="region of interest" description="Disordered" evidence="7">
    <location>
        <begin position="84"/>
        <end position="106"/>
    </location>
</feature>
<evidence type="ECO:0000313" key="10">
    <source>
        <dbReference type="EMBL" id="KAF9778409.1"/>
    </source>
</evidence>
<evidence type="ECO:0000256" key="6">
    <source>
        <dbReference type="SAM" id="Coils"/>
    </source>
</evidence>
<reference evidence="10" key="1">
    <citation type="journal article" date="2020" name="Nat. Commun.">
        <title>Large-scale genome sequencing of mycorrhizal fungi provides insights into the early evolution of symbiotic traits.</title>
        <authorList>
            <person name="Miyauchi S."/>
            <person name="Kiss E."/>
            <person name="Kuo A."/>
            <person name="Drula E."/>
            <person name="Kohler A."/>
            <person name="Sanchez-Garcia M."/>
            <person name="Morin E."/>
            <person name="Andreopoulos B."/>
            <person name="Barry K.W."/>
            <person name="Bonito G."/>
            <person name="Buee M."/>
            <person name="Carver A."/>
            <person name="Chen C."/>
            <person name="Cichocki N."/>
            <person name="Clum A."/>
            <person name="Culley D."/>
            <person name="Crous P.W."/>
            <person name="Fauchery L."/>
            <person name="Girlanda M."/>
            <person name="Hayes R.D."/>
            <person name="Keri Z."/>
            <person name="LaButti K."/>
            <person name="Lipzen A."/>
            <person name="Lombard V."/>
            <person name="Magnuson J."/>
            <person name="Maillard F."/>
            <person name="Murat C."/>
            <person name="Nolan M."/>
            <person name="Ohm R.A."/>
            <person name="Pangilinan J."/>
            <person name="Pereira M.F."/>
            <person name="Perotto S."/>
            <person name="Peter M."/>
            <person name="Pfister S."/>
            <person name="Riley R."/>
            <person name="Sitrit Y."/>
            <person name="Stielow J.B."/>
            <person name="Szollosi G."/>
            <person name="Zifcakova L."/>
            <person name="Stursova M."/>
            <person name="Spatafora J.W."/>
            <person name="Tedersoo L."/>
            <person name="Vaario L.M."/>
            <person name="Yamada A."/>
            <person name="Yan M."/>
            <person name="Wang P."/>
            <person name="Xu J."/>
            <person name="Bruns T."/>
            <person name="Baldrian P."/>
            <person name="Vilgalys R."/>
            <person name="Dunand C."/>
            <person name="Henrissat B."/>
            <person name="Grigoriev I.V."/>
            <person name="Hibbett D."/>
            <person name="Nagy L.G."/>
            <person name="Martin F.M."/>
        </authorList>
    </citation>
    <scope>NUCLEOTIDE SEQUENCE</scope>
    <source>
        <strain evidence="10">UH-Tt-Lm1</strain>
    </source>
</reference>
<dbReference type="PROSITE" id="PS51676">
    <property type="entry name" value="FF"/>
    <property type="match status" value="1"/>
</dbReference>
<proteinExistence type="predicted"/>
<evidence type="ECO:0000259" key="8">
    <source>
        <dbReference type="PROSITE" id="PS50020"/>
    </source>
</evidence>
<evidence type="ECO:0000259" key="9">
    <source>
        <dbReference type="PROSITE" id="PS51676"/>
    </source>
</evidence>
<dbReference type="PANTHER" id="PTHR11864:SF0">
    <property type="entry name" value="PRP40 PRE-MRNA PROCESSING FACTOR 40 HOMOLOG A (YEAST)"/>
    <property type="match status" value="1"/>
</dbReference>
<evidence type="ECO:0000256" key="5">
    <source>
        <dbReference type="ARBA" id="ARBA00023242"/>
    </source>
</evidence>
<feature type="compositionally biased region" description="Basic and acidic residues" evidence="7">
    <location>
        <begin position="745"/>
        <end position="760"/>
    </location>
</feature>
<keyword evidence="2" id="KW-0507">mRNA processing</keyword>
<evidence type="ECO:0000256" key="3">
    <source>
        <dbReference type="ARBA" id="ARBA00022737"/>
    </source>
</evidence>
<reference evidence="10" key="2">
    <citation type="submission" date="2020-11" db="EMBL/GenBank/DDBJ databases">
        <authorList>
            <consortium name="DOE Joint Genome Institute"/>
            <person name="Kuo A."/>
            <person name="Miyauchi S."/>
            <person name="Kiss E."/>
            <person name="Drula E."/>
            <person name="Kohler A."/>
            <person name="Sanchez-Garcia M."/>
            <person name="Andreopoulos B."/>
            <person name="Barry K.W."/>
            <person name="Bonito G."/>
            <person name="Buee M."/>
            <person name="Carver A."/>
            <person name="Chen C."/>
            <person name="Cichocki N."/>
            <person name="Clum A."/>
            <person name="Culley D."/>
            <person name="Crous P.W."/>
            <person name="Fauchery L."/>
            <person name="Girlanda M."/>
            <person name="Hayes R."/>
            <person name="Keri Z."/>
            <person name="Labutti K."/>
            <person name="Lipzen A."/>
            <person name="Lombard V."/>
            <person name="Magnuson J."/>
            <person name="Maillard F."/>
            <person name="Morin E."/>
            <person name="Murat C."/>
            <person name="Nolan M."/>
            <person name="Ohm R."/>
            <person name="Pangilinan J."/>
            <person name="Pereira M."/>
            <person name="Perotto S."/>
            <person name="Peter M."/>
            <person name="Riley R."/>
            <person name="Sitrit Y."/>
            <person name="Stielow B."/>
            <person name="Szollosi G."/>
            <person name="Zifcakova L."/>
            <person name="Stursova M."/>
            <person name="Spatafora J.W."/>
            <person name="Tedersoo L."/>
            <person name="Vaario L.-M."/>
            <person name="Yamada A."/>
            <person name="Yan M."/>
            <person name="Wang P."/>
            <person name="Xu J."/>
            <person name="Bruns T."/>
            <person name="Baldrian P."/>
            <person name="Vilgalys R."/>
            <person name="Henrissat B."/>
            <person name="Grigoriev I.V."/>
            <person name="Hibbett D."/>
            <person name="Nagy L.G."/>
            <person name="Martin F.M."/>
        </authorList>
    </citation>
    <scope>NUCLEOTIDE SEQUENCE</scope>
    <source>
        <strain evidence="10">UH-Tt-Lm1</strain>
    </source>
</reference>
<keyword evidence="6" id="KW-0175">Coiled coil</keyword>
<dbReference type="Pfam" id="PF01846">
    <property type="entry name" value="FF"/>
    <property type="match status" value="2"/>
</dbReference>
<comment type="subcellular location">
    <subcellularLocation>
        <location evidence="1">Nucleus</location>
    </subcellularLocation>
</comment>
<dbReference type="FunFam" id="1.10.10.440:FF:000013">
    <property type="entry name" value="pre-mRNA-processing protein 40A isoform X1"/>
    <property type="match status" value="1"/>
</dbReference>
<dbReference type="CDD" id="cd00201">
    <property type="entry name" value="WW"/>
    <property type="match status" value="2"/>
</dbReference>
<dbReference type="OrthoDB" id="187617at2759"/>
<dbReference type="Pfam" id="PF00397">
    <property type="entry name" value="WW"/>
    <property type="match status" value="1"/>
</dbReference>
<feature type="domain" description="WW" evidence="8">
    <location>
        <begin position="1"/>
        <end position="30"/>
    </location>
</feature>